<comment type="subunit">
    <text evidence="2 13">Homodimer.</text>
</comment>
<evidence type="ECO:0000256" key="7">
    <source>
        <dbReference type="ARBA" id="ARBA00022771"/>
    </source>
</evidence>
<dbReference type="FunFam" id="2.60.260.20:FF:000004">
    <property type="entry name" value="Molecular chaperone DnaJ"/>
    <property type="match status" value="1"/>
</dbReference>
<keyword evidence="5 13" id="KW-0479">Metal-binding</keyword>
<comment type="similarity">
    <text evidence="11 13">Belongs to the DnaJ family.</text>
</comment>
<dbReference type="AlphaFoldDB" id="A0A2T6C936"/>
<evidence type="ECO:0000256" key="14">
    <source>
        <dbReference type="PROSITE-ProRule" id="PRU00546"/>
    </source>
</evidence>
<evidence type="ECO:0000256" key="8">
    <source>
        <dbReference type="ARBA" id="ARBA00022833"/>
    </source>
</evidence>
<dbReference type="InterPro" id="IPR018253">
    <property type="entry name" value="DnaJ_domain_CS"/>
</dbReference>
<dbReference type="Gene3D" id="2.60.260.20">
    <property type="entry name" value="Urease metallochaperone UreE, N-terminal domain"/>
    <property type="match status" value="2"/>
</dbReference>
<dbReference type="FunFam" id="2.10.230.10:FF:000002">
    <property type="entry name" value="Molecular chaperone DnaJ"/>
    <property type="match status" value="1"/>
</dbReference>
<dbReference type="PROSITE" id="PS00636">
    <property type="entry name" value="DNAJ_1"/>
    <property type="match status" value="1"/>
</dbReference>
<feature type="domain" description="J" evidence="15">
    <location>
        <begin position="5"/>
        <end position="69"/>
    </location>
</feature>
<feature type="binding site" evidence="13">
    <location>
        <position position="206"/>
    </location>
    <ligand>
        <name>Zn(2+)</name>
        <dbReference type="ChEBI" id="CHEBI:29105"/>
        <label>1</label>
    </ligand>
</feature>
<feature type="binding site" evidence="13">
    <location>
        <position position="192"/>
    </location>
    <ligand>
        <name>Zn(2+)</name>
        <dbReference type="ChEBI" id="CHEBI:29105"/>
        <label>2</label>
    </ligand>
</feature>
<sequence length="379" mass="41248">MSDKDYYEVLGVSRDASSDEIRKAYRKLARKYHPDVNKSPDAEQKFKEVNEAYEVLRDPQKKANYDRFGTADPGAAGAGGFGGGAGGFGGGAGDFGFGDIFDMFFGGGGRRNPNAPRQGADLEYRLTVDFKDAVFGKEMDISIPRTETCGDCRGTGAQPGTQPETCGHCRGTGQSETVQNTPFGRIVNKRVCQECGGRGKIIKNKCSECGGTGQVKKRKKIHINLPPGIDEGKQLRISGEGEPGINGGPPGDLYITIKVKPHEFFKREGDDITCELPITFVQAALGDEVVVPTLEGRAKLKVPAGTQTGSEFRLRGKGVPRLYGRGQGDQRIRVKVVTPTRLTEEQKKTLREFGRLSGDYISEQNSNFFDKMKRAFSGD</sequence>
<dbReference type="GO" id="GO:0051082">
    <property type="term" value="F:unfolded protein binding"/>
    <property type="evidence" value="ECO:0007669"/>
    <property type="project" value="UniProtKB-UniRule"/>
</dbReference>
<dbReference type="RefSeq" id="WP_108021341.1">
    <property type="nucleotide sequence ID" value="NZ_QBKR01000001.1"/>
</dbReference>
<dbReference type="CDD" id="cd10747">
    <property type="entry name" value="DnaJ_C"/>
    <property type="match status" value="1"/>
</dbReference>
<comment type="caution">
    <text evidence="17">The sequence shown here is derived from an EMBL/GenBank/DDBJ whole genome shotgun (WGS) entry which is preliminary data.</text>
</comment>
<dbReference type="NCBIfam" id="TIGR02349">
    <property type="entry name" value="DnaJ_bact"/>
    <property type="match status" value="1"/>
</dbReference>
<dbReference type="CDD" id="cd10719">
    <property type="entry name" value="DnaJ_zf"/>
    <property type="match status" value="1"/>
</dbReference>
<reference evidence="17 18" key="1">
    <citation type="submission" date="2018-04" db="EMBL/GenBank/DDBJ databases">
        <title>Genomic Encyclopedia of Archaeal and Bacterial Type Strains, Phase II (KMG-II): from individual species to whole genera.</title>
        <authorList>
            <person name="Goeker M."/>
        </authorList>
    </citation>
    <scope>NUCLEOTIDE SEQUENCE [LARGE SCALE GENOMIC DNA]</scope>
    <source>
        <strain evidence="17 18">DSM 45787</strain>
    </source>
</reference>
<dbReference type="SUPFAM" id="SSF57938">
    <property type="entry name" value="DnaJ/Hsp40 cysteine-rich domain"/>
    <property type="match status" value="1"/>
</dbReference>
<evidence type="ECO:0000256" key="10">
    <source>
        <dbReference type="ARBA" id="ARBA00023186"/>
    </source>
</evidence>
<dbReference type="SUPFAM" id="SSF49493">
    <property type="entry name" value="HSP40/DnaJ peptide-binding domain"/>
    <property type="match status" value="2"/>
</dbReference>
<dbReference type="EMBL" id="QBKR01000001">
    <property type="protein sequence ID" value="PTX64847.1"/>
    <property type="molecule type" value="Genomic_DNA"/>
</dbReference>
<dbReference type="PANTHER" id="PTHR43096">
    <property type="entry name" value="DNAJ HOMOLOG 1, MITOCHONDRIAL-RELATED"/>
    <property type="match status" value="1"/>
</dbReference>
<dbReference type="PROSITE" id="PS51188">
    <property type="entry name" value="ZF_CR"/>
    <property type="match status" value="1"/>
</dbReference>
<feature type="repeat" description="CXXCXGXG motif" evidence="13">
    <location>
        <begin position="192"/>
        <end position="199"/>
    </location>
</feature>
<feature type="binding site" evidence="13">
    <location>
        <position position="166"/>
    </location>
    <ligand>
        <name>Zn(2+)</name>
        <dbReference type="ChEBI" id="CHEBI:29105"/>
        <label>2</label>
    </ligand>
</feature>
<evidence type="ECO:0000313" key="17">
    <source>
        <dbReference type="EMBL" id="PTX64847.1"/>
    </source>
</evidence>
<dbReference type="PRINTS" id="PR00625">
    <property type="entry name" value="JDOMAIN"/>
</dbReference>
<keyword evidence="10 13" id="KW-0143">Chaperone</keyword>
<evidence type="ECO:0000256" key="1">
    <source>
        <dbReference type="ARBA" id="ARBA00004496"/>
    </source>
</evidence>
<keyword evidence="6 13" id="KW-0677">Repeat</keyword>
<organism evidence="17 18">
    <name type="scientific">Melghirimyces profundicolus</name>
    <dbReference type="NCBI Taxonomy" id="1242148"/>
    <lineage>
        <taxon>Bacteria</taxon>
        <taxon>Bacillati</taxon>
        <taxon>Bacillota</taxon>
        <taxon>Bacilli</taxon>
        <taxon>Bacillales</taxon>
        <taxon>Thermoactinomycetaceae</taxon>
        <taxon>Melghirimyces</taxon>
    </lineage>
</organism>
<keyword evidence="3 13" id="KW-0963">Cytoplasm</keyword>
<evidence type="ECO:0000256" key="13">
    <source>
        <dbReference type="HAMAP-Rule" id="MF_01152"/>
    </source>
</evidence>
<evidence type="ECO:0000256" key="12">
    <source>
        <dbReference type="ARBA" id="ARBA00067609"/>
    </source>
</evidence>
<keyword evidence="9 13" id="KW-0346">Stress response</keyword>
<keyword evidence="7 13" id="KW-0863">Zinc-finger</keyword>
<dbReference type="GO" id="GO:0006260">
    <property type="term" value="P:DNA replication"/>
    <property type="evidence" value="ECO:0007669"/>
    <property type="project" value="UniProtKB-KW"/>
</dbReference>
<dbReference type="PROSITE" id="PS50076">
    <property type="entry name" value="DNAJ_2"/>
    <property type="match status" value="1"/>
</dbReference>
<evidence type="ECO:0000256" key="5">
    <source>
        <dbReference type="ARBA" id="ARBA00022723"/>
    </source>
</evidence>
<dbReference type="InterPro" id="IPR012724">
    <property type="entry name" value="DnaJ"/>
</dbReference>
<dbReference type="CDD" id="cd06257">
    <property type="entry name" value="DnaJ"/>
    <property type="match status" value="1"/>
</dbReference>
<keyword evidence="4 13" id="KW-0235">DNA replication</keyword>
<dbReference type="PANTHER" id="PTHR43096:SF48">
    <property type="entry name" value="CHAPERONE PROTEIN DNAJ"/>
    <property type="match status" value="1"/>
</dbReference>
<dbReference type="GO" id="GO:0009408">
    <property type="term" value="P:response to heat"/>
    <property type="evidence" value="ECO:0007669"/>
    <property type="project" value="InterPro"/>
</dbReference>
<dbReference type="NCBIfam" id="NF010873">
    <property type="entry name" value="PRK14280.1"/>
    <property type="match status" value="1"/>
</dbReference>
<evidence type="ECO:0000256" key="9">
    <source>
        <dbReference type="ARBA" id="ARBA00023016"/>
    </source>
</evidence>
<dbReference type="OrthoDB" id="9779889at2"/>
<dbReference type="Proteomes" id="UP000244240">
    <property type="component" value="Unassembled WGS sequence"/>
</dbReference>
<dbReference type="InterPro" id="IPR001305">
    <property type="entry name" value="HSP_DnaJ_Cys-rich_dom"/>
</dbReference>
<feature type="repeat" description="CXXCXGXG motif" evidence="13">
    <location>
        <begin position="206"/>
        <end position="213"/>
    </location>
</feature>
<dbReference type="GO" id="GO:0042026">
    <property type="term" value="P:protein refolding"/>
    <property type="evidence" value="ECO:0007669"/>
    <property type="project" value="TreeGrafter"/>
</dbReference>
<feature type="binding site" evidence="13">
    <location>
        <position position="152"/>
    </location>
    <ligand>
        <name>Zn(2+)</name>
        <dbReference type="ChEBI" id="CHEBI:29105"/>
        <label>1</label>
    </ligand>
</feature>
<feature type="binding site" evidence="13">
    <location>
        <position position="149"/>
    </location>
    <ligand>
        <name>Zn(2+)</name>
        <dbReference type="ChEBI" id="CHEBI:29105"/>
        <label>1</label>
    </ligand>
</feature>
<dbReference type="Gene3D" id="2.10.230.10">
    <property type="entry name" value="Heat shock protein DnaJ, cysteine-rich domain"/>
    <property type="match status" value="1"/>
</dbReference>
<evidence type="ECO:0000259" key="15">
    <source>
        <dbReference type="PROSITE" id="PS50076"/>
    </source>
</evidence>
<feature type="binding site" evidence="13">
    <location>
        <position position="209"/>
    </location>
    <ligand>
        <name>Zn(2+)</name>
        <dbReference type="ChEBI" id="CHEBI:29105"/>
        <label>1</label>
    </ligand>
</feature>
<keyword evidence="18" id="KW-1185">Reference proteome</keyword>
<dbReference type="InterPro" id="IPR036410">
    <property type="entry name" value="HSP_DnaJ_Cys-rich_dom_sf"/>
</dbReference>
<dbReference type="InterPro" id="IPR001623">
    <property type="entry name" value="DnaJ_domain"/>
</dbReference>
<dbReference type="NCBIfam" id="NF008035">
    <property type="entry name" value="PRK10767.1"/>
    <property type="match status" value="1"/>
</dbReference>
<dbReference type="SUPFAM" id="SSF46565">
    <property type="entry name" value="Chaperone J-domain"/>
    <property type="match status" value="1"/>
</dbReference>
<evidence type="ECO:0000256" key="4">
    <source>
        <dbReference type="ARBA" id="ARBA00022705"/>
    </source>
</evidence>
<dbReference type="GO" id="GO:0005737">
    <property type="term" value="C:cytoplasm"/>
    <property type="evidence" value="ECO:0007669"/>
    <property type="project" value="UniProtKB-SubCell"/>
</dbReference>
<evidence type="ECO:0000259" key="16">
    <source>
        <dbReference type="PROSITE" id="PS51188"/>
    </source>
</evidence>
<feature type="binding site" evidence="13">
    <location>
        <position position="195"/>
    </location>
    <ligand>
        <name>Zn(2+)</name>
        <dbReference type="ChEBI" id="CHEBI:29105"/>
        <label>2</label>
    </ligand>
</feature>
<dbReference type="GO" id="GO:0031072">
    <property type="term" value="F:heat shock protein binding"/>
    <property type="evidence" value="ECO:0007669"/>
    <property type="project" value="InterPro"/>
</dbReference>
<dbReference type="Gene3D" id="1.10.287.110">
    <property type="entry name" value="DnaJ domain"/>
    <property type="match status" value="1"/>
</dbReference>
<feature type="zinc finger region" description="CR-type" evidence="14">
    <location>
        <begin position="136"/>
        <end position="218"/>
    </location>
</feature>
<dbReference type="HAMAP" id="MF_01152">
    <property type="entry name" value="DnaJ"/>
    <property type="match status" value="1"/>
</dbReference>
<feature type="domain" description="CR-type" evidence="16">
    <location>
        <begin position="136"/>
        <end position="218"/>
    </location>
</feature>
<dbReference type="FunFam" id="1.10.287.110:FF:000031">
    <property type="entry name" value="Molecular chaperone DnaJ"/>
    <property type="match status" value="1"/>
</dbReference>
<dbReference type="Pfam" id="PF00684">
    <property type="entry name" value="DnaJ_CXXCXGXG"/>
    <property type="match status" value="1"/>
</dbReference>
<accession>A0A2T6C936</accession>
<comment type="subcellular location">
    <subcellularLocation>
        <location evidence="1 13">Cytoplasm</location>
    </subcellularLocation>
</comment>
<comment type="cofactor">
    <cofactor evidence="13">
        <name>Zn(2+)</name>
        <dbReference type="ChEBI" id="CHEBI:29105"/>
    </cofactor>
    <text evidence="13">Binds 2 Zn(2+) ions per monomer.</text>
</comment>
<name>A0A2T6C936_9BACL</name>
<proteinExistence type="inferred from homology"/>
<feature type="repeat" description="CXXCXGXG motif" evidence="13">
    <location>
        <begin position="166"/>
        <end position="173"/>
    </location>
</feature>
<gene>
    <name evidence="13" type="primary">dnaJ</name>
    <name evidence="17" type="ORF">C8P63_10165</name>
</gene>
<dbReference type="SMART" id="SM00271">
    <property type="entry name" value="DnaJ"/>
    <property type="match status" value="1"/>
</dbReference>
<evidence type="ECO:0000313" key="18">
    <source>
        <dbReference type="Proteomes" id="UP000244240"/>
    </source>
</evidence>
<comment type="function">
    <text evidence="13">Participates actively in the response to hyperosmotic and heat shock by preventing the aggregation of stress-denatured proteins and by disaggregating proteins, also in an autonomous, DnaK-independent fashion. Unfolded proteins bind initially to DnaJ; upon interaction with the DnaJ-bound protein, DnaK hydrolyzes its bound ATP, resulting in the formation of a stable complex. GrpE releases ADP from DnaK; ATP binding to DnaK triggers the release of the substrate protein, thus completing the reaction cycle. Several rounds of ATP-dependent interactions between DnaJ, DnaK and GrpE are required for fully efficient folding. Also involved, together with DnaK and GrpE, in the DNA replication of plasmids through activation of initiation proteins.</text>
</comment>
<evidence type="ECO:0000256" key="11">
    <source>
        <dbReference type="ARBA" id="ARBA00061004"/>
    </source>
</evidence>
<evidence type="ECO:0000256" key="6">
    <source>
        <dbReference type="ARBA" id="ARBA00022737"/>
    </source>
</evidence>
<dbReference type="Pfam" id="PF00226">
    <property type="entry name" value="DnaJ"/>
    <property type="match status" value="1"/>
</dbReference>
<dbReference type="Pfam" id="PF01556">
    <property type="entry name" value="DnaJ_C"/>
    <property type="match status" value="1"/>
</dbReference>
<dbReference type="GO" id="GO:0005524">
    <property type="term" value="F:ATP binding"/>
    <property type="evidence" value="ECO:0007669"/>
    <property type="project" value="InterPro"/>
</dbReference>
<evidence type="ECO:0000256" key="3">
    <source>
        <dbReference type="ARBA" id="ARBA00022490"/>
    </source>
</evidence>
<feature type="repeat" description="CXXCXGXG motif" evidence="13">
    <location>
        <begin position="149"/>
        <end position="156"/>
    </location>
</feature>
<keyword evidence="8 13" id="KW-0862">Zinc</keyword>
<dbReference type="InterPro" id="IPR008971">
    <property type="entry name" value="HSP40/DnaJ_pept-bd"/>
</dbReference>
<dbReference type="InterPro" id="IPR036869">
    <property type="entry name" value="J_dom_sf"/>
</dbReference>
<protein>
    <recommendedName>
        <fullName evidence="12 13">Chaperone protein DnaJ</fullName>
    </recommendedName>
</protein>
<dbReference type="InterPro" id="IPR002939">
    <property type="entry name" value="DnaJ_C"/>
</dbReference>
<comment type="domain">
    <text evidence="13">The J domain is necessary and sufficient to stimulate DnaK ATPase activity. Zinc center 1 plays an important role in the autonomous, DnaK-independent chaperone activity of DnaJ. Zinc center 2 is essential for interaction with DnaK and for DnaJ activity.</text>
</comment>
<feature type="binding site" evidence="13">
    <location>
        <position position="169"/>
    </location>
    <ligand>
        <name>Zn(2+)</name>
        <dbReference type="ChEBI" id="CHEBI:29105"/>
        <label>2</label>
    </ligand>
</feature>
<dbReference type="GO" id="GO:0008270">
    <property type="term" value="F:zinc ion binding"/>
    <property type="evidence" value="ECO:0007669"/>
    <property type="project" value="UniProtKB-UniRule"/>
</dbReference>
<evidence type="ECO:0000256" key="2">
    <source>
        <dbReference type="ARBA" id="ARBA00011738"/>
    </source>
</evidence>